<protein>
    <submittedName>
        <fullName evidence="1 2">Uncharacterized protein</fullName>
    </submittedName>
</protein>
<reference evidence="1" key="2">
    <citation type="submission" date="2020-01" db="EMBL/GenBank/DDBJ databases">
        <authorList>
            <person name="Korhonen P.K.K."/>
            <person name="Guangxu M.G."/>
            <person name="Wang T.W."/>
            <person name="Stroehlein A.J.S."/>
            <person name="Young N.D."/>
            <person name="Ang C.-S.A."/>
            <person name="Fernando D.W.F."/>
            <person name="Lu H.L."/>
            <person name="Taylor S.T."/>
            <person name="Ehtesham M.E.M."/>
            <person name="Najaraj S.H.N."/>
            <person name="Harsha G.H.G."/>
            <person name="Madugundu A.M."/>
            <person name="Renuse S.R."/>
            <person name="Holt D.H."/>
            <person name="Pandey A.P."/>
            <person name="Papenfuss A.P."/>
            <person name="Gasser R.B.G."/>
            <person name="Fischer K.F."/>
        </authorList>
    </citation>
    <scope>NUCLEOTIDE SEQUENCE</scope>
    <source>
        <strain evidence="1">SSS_KF_BRIS2020</strain>
    </source>
</reference>
<reference evidence="3" key="1">
    <citation type="journal article" date="2020" name="PLoS Negl. Trop. Dis.">
        <title>High-quality nuclear genome for Sarcoptes scabiei-A critical resource for a neglected parasite.</title>
        <authorList>
            <person name="Korhonen P.K."/>
            <person name="Gasser R.B."/>
            <person name="Ma G."/>
            <person name="Wang T."/>
            <person name="Stroehlein A.J."/>
            <person name="Young N.D."/>
            <person name="Ang C.S."/>
            <person name="Fernando D.D."/>
            <person name="Lu H.C."/>
            <person name="Taylor S."/>
            <person name="Reynolds S.L."/>
            <person name="Mofiz E."/>
            <person name="Najaraj S.H."/>
            <person name="Gowda H."/>
            <person name="Madugundu A."/>
            <person name="Renuse S."/>
            <person name="Holt D."/>
            <person name="Pandey A."/>
            <person name="Papenfuss A.T."/>
            <person name="Fischer K."/>
        </authorList>
    </citation>
    <scope>NUCLEOTIDE SEQUENCE [LARGE SCALE GENOMIC DNA]</scope>
</reference>
<dbReference type="EMBL" id="WVUK01000056">
    <property type="protein sequence ID" value="KAF7492286.1"/>
    <property type="molecule type" value="Genomic_DNA"/>
</dbReference>
<accession>A0A834VCZ9</accession>
<reference evidence="2" key="3">
    <citation type="submission" date="2022-06" db="UniProtKB">
        <authorList>
            <consortium name="EnsemblMetazoa"/>
        </authorList>
    </citation>
    <scope>IDENTIFICATION</scope>
</reference>
<evidence type="ECO:0000313" key="1">
    <source>
        <dbReference type="EMBL" id="KAF7492286.1"/>
    </source>
</evidence>
<name>A0A834VCZ9_SARSC</name>
<dbReference type="AlphaFoldDB" id="A0A834VCZ9"/>
<evidence type="ECO:0000313" key="3">
    <source>
        <dbReference type="Proteomes" id="UP000070412"/>
    </source>
</evidence>
<keyword evidence="3" id="KW-1185">Reference proteome</keyword>
<proteinExistence type="predicted"/>
<dbReference type="Proteomes" id="UP000070412">
    <property type="component" value="Unassembled WGS sequence"/>
</dbReference>
<gene>
    <name evidence="1" type="ORF">SSS_7759</name>
</gene>
<organism evidence="1">
    <name type="scientific">Sarcoptes scabiei</name>
    <name type="common">Itch mite</name>
    <name type="synonym">Acarus scabiei</name>
    <dbReference type="NCBI Taxonomy" id="52283"/>
    <lineage>
        <taxon>Eukaryota</taxon>
        <taxon>Metazoa</taxon>
        <taxon>Ecdysozoa</taxon>
        <taxon>Arthropoda</taxon>
        <taxon>Chelicerata</taxon>
        <taxon>Arachnida</taxon>
        <taxon>Acari</taxon>
        <taxon>Acariformes</taxon>
        <taxon>Sarcoptiformes</taxon>
        <taxon>Astigmata</taxon>
        <taxon>Psoroptidia</taxon>
        <taxon>Sarcoptoidea</taxon>
        <taxon>Sarcoptidae</taxon>
        <taxon>Sarcoptinae</taxon>
        <taxon>Sarcoptes</taxon>
    </lineage>
</organism>
<dbReference type="OrthoDB" id="7610354at2759"/>
<evidence type="ECO:0000313" key="2">
    <source>
        <dbReference type="EnsemblMetazoa" id="KAF7492286.1"/>
    </source>
</evidence>
<sequence length="218" mass="24742">MHRHQKPEEQQHCDYLVRNRFIQSLPLFLQKESDRNCSKCDSQRQQSVAMLSPSFLSSSSSRKIESTILNHDVTSTPSSYDSFMKNFLEIDHCQSLNPSHSTKTITKVSDLKEINRDSIQLSLLPFSISSTSSSSSVSSIASISSMFAPSIGDQFLIKSSFQMHPSPMDLILRCSLPHCHCECFVPDKLLLRMCAHCNHGWIAHANDDNDDETQTMWR</sequence>
<dbReference type="EnsemblMetazoa" id="SSS_7759s_mrna">
    <property type="protein sequence ID" value="KAF7492286.1"/>
    <property type="gene ID" value="SSS_7759"/>
</dbReference>